<feature type="compositionally biased region" description="Basic residues" evidence="1">
    <location>
        <begin position="91"/>
        <end position="108"/>
    </location>
</feature>
<gene>
    <name evidence="2" type="ORF">QQF64_008403</name>
</gene>
<protein>
    <submittedName>
        <fullName evidence="2">Uncharacterized protein</fullName>
    </submittedName>
</protein>
<evidence type="ECO:0000313" key="2">
    <source>
        <dbReference type="EMBL" id="KAL1260576.1"/>
    </source>
</evidence>
<reference evidence="2 3" key="1">
    <citation type="submission" date="2023-09" db="EMBL/GenBank/DDBJ databases">
        <authorList>
            <person name="Wang M."/>
        </authorList>
    </citation>
    <scope>NUCLEOTIDE SEQUENCE [LARGE SCALE GENOMIC DNA]</scope>
    <source>
        <strain evidence="2">GT-2023</strain>
        <tissue evidence="2">Liver</tissue>
    </source>
</reference>
<comment type="caution">
    <text evidence="2">The sequence shown here is derived from an EMBL/GenBank/DDBJ whole genome shotgun (WGS) entry which is preliminary data.</text>
</comment>
<proteinExistence type="predicted"/>
<evidence type="ECO:0000313" key="3">
    <source>
        <dbReference type="Proteomes" id="UP001558613"/>
    </source>
</evidence>
<evidence type="ECO:0000256" key="1">
    <source>
        <dbReference type="SAM" id="MobiDB-lite"/>
    </source>
</evidence>
<dbReference type="EMBL" id="JAYMGO010000015">
    <property type="protein sequence ID" value="KAL1260576.1"/>
    <property type="molecule type" value="Genomic_DNA"/>
</dbReference>
<name>A0ABR3M8J5_9TELE</name>
<organism evidence="2 3">
    <name type="scientific">Cirrhinus molitorella</name>
    <name type="common">mud carp</name>
    <dbReference type="NCBI Taxonomy" id="172907"/>
    <lineage>
        <taxon>Eukaryota</taxon>
        <taxon>Metazoa</taxon>
        <taxon>Chordata</taxon>
        <taxon>Craniata</taxon>
        <taxon>Vertebrata</taxon>
        <taxon>Euteleostomi</taxon>
        <taxon>Actinopterygii</taxon>
        <taxon>Neopterygii</taxon>
        <taxon>Teleostei</taxon>
        <taxon>Ostariophysi</taxon>
        <taxon>Cypriniformes</taxon>
        <taxon>Cyprinidae</taxon>
        <taxon>Labeoninae</taxon>
        <taxon>Labeonini</taxon>
        <taxon>Cirrhinus</taxon>
    </lineage>
</organism>
<dbReference type="Proteomes" id="UP001558613">
    <property type="component" value="Unassembled WGS sequence"/>
</dbReference>
<keyword evidence="3" id="KW-1185">Reference proteome</keyword>
<sequence length="108" mass="12420">MTGYNQYLTRRRNGFISEVISEDTWNVNVEVTVSAISAPMNTRNQLGGHRMDPPFTGVNVLQPVYGWGGNGSQFWERDEQGEKQEDEEEKKKKKAGRRKKKRSRHAGH</sequence>
<feature type="region of interest" description="Disordered" evidence="1">
    <location>
        <begin position="71"/>
        <end position="108"/>
    </location>
</feature>
<accession>A0ABR3M8J5</accession>